<evidence type="ECO:0000256" key="7">
    <source>
        <dbReference type="SAM" id="SignalP"/>
    </source>
</evidence>
<dbReference type="Proteomes" id="UP000298860">
    <property type="component" value="Unassembled WGS sequence"/>
</dbReference>
<feature type="transmembrane region" description="Helical" evidence="6">
    <location>
        <begin position="147"/>
        <end position="168"/>
    </location>
</feature>
<feature type="region of interest" description="Disordered" evidence="5">
    <location>
        <begin position="121"/>
        <end position="141"/>
    </location>
</feature>
<evidence type="ECO:0000313" key="10">
    <source>
        <dbReference type="Proteomes" id="UP000298860"/>
    </source>
</evidence>
<reference evidence="10" key="1">
    <citation type="submission" date="2019-04" db="EMBL/GenBank/DDBJ databases">
        <title>Draft genome sequence of Pseudonocardiaceae bacterium SL3-2-4.</title>
        <authorList>
            <person name="Ningsih F."/>
            <person name="Yokota A."/>
            <person name="Sakai Y."/>
            <person name="Nanatani K."/>
            <person name="Yabe S."/>
            <person name="Oetari A."/>
            <person name="Sjamsuridzal W."/>
        </authorList>
    </citation>
    <scope>NUCLEOTIDE SEQUENCE [LARGE SCALE GENOMIC DNA]</scope>
    <source>
        <strain evidence="10">SL3-2-4</strain>
    </source>
</reference>
<proteinExistence type="predicted"/>
<dbReference type="EMBL" id="BJFL01000012">
    <property type="protein sequence ID" value="GDY31131.1"/>
    <property type="molecule type" value="Genomic_DNA"/>
</dbReference>
<dbReference type="InterPro" id="IPR014755">
    <property type="entry name" value="Cu-Rt/internalin_Ig-like"/>
</dbReference>
<feature type="compositionally biased region" description="Low complexity" evidence="5">
    <location>
        <begin position="121"/>
        <end position="138"/>
    </location>
</feature>
<comment type="caution">
    <text evidence="9">The sequence shown here is derived from an EMBL/GenBank/DDBJ whole genome shotgun (WGS) entry which is preliminary data.</text>
</comment>
<keyword evidence="6" id="KW-0472">Membrane</keyword>
<dbReference type="GO" id="GO:0005886">
    <property type="term" value="C:plasma membrane"/>
    <property type="evidence" value="ECO:0007669"/>
    <property type="project" value="TreeGrafter"/>
</dbReference>
<dbReference type="InterPro" id="IPR032694">
    <property type="entry name" value="CopC/D"/>
</dbReference>
<feature type="domain" description="CopC" evidence="8">
    <location>
        <begin position="25"/>
        <end position="118"/>
    </location>
</feature>
<evidence type="ECO:0000256" key="3">
    <source>
        <dbReference type="ARBA" id="ARBA00022729"/>
    </source>
</evidence>
<gene>
    <name evidence="9" type="primary">pcoC</name>
    <name evidence="9" type="ORF">GTS_27640</name>
</gene>
<keyword evidence="2" id="KW-0479">Metal-binding</keyword>
<keyword evidence="3 7" id="KW-0732">Signal</keyword>
<keyword evidence="10" id="KW-1185">Reference proteome</keyword>
<keyword evidence="4" id="KW-0186">Copper</keyword>
<dbReference type="AlphaFoldDB" id="A0A4D4J3P6"/>
<dbReference type="InterPro" id="IPR014756">
    <property type="entry name" value="Ig_E-set"/>
</dbReference>
<dbReference type="GO" id="GO:0046688">
    <property type="term" value="P:response to copper ion"/>
    <property type="evidence" value="ECO:0007669"/>
    <property type="project" value="InterPro"/>
</dbReference>
<dbReference type="PANTHER" id="PTHR34820">
    <property type="entry name" value="INNER MEMBRANE PROTEIN YEBZ"/>
    <property type="match status" value="1"/>
</dbReference>
<dbReference type="RefSeq" id="WP_137814223.1">
    <property type="nucleotide sequence ID" value="NZ_BJFL01000012.1"/>
</dbReference>
<evidence type="ECO:0000313" key="9">
    <source>
        <dbReference type="EMBL" id="GDY31131.1"/>
    </source>
</evidence>
<dbReference type="SUPFAM" id="SSF81296">
    <property type="entry name" value="E set domains"/>
    <property type="match status" value="1"/>
</dbReference>
<evidence type="ECO:0000256" key="1">
    <source>
        <dbReference type="ARBA" id="ARBA00004196"/>
    </source>
</evidence>
<evidence type="ECO:0000256" key="6">
    <source>
        <dbReference type="SAM" id="Phobius"/>
    </source>
</evidence>
<feature type="chain" id="PRO_5020273870" evidence="7">
    <location>
        <begin position="25"/>
        <end position="176"/>
    </location>
</feature>
<organism evidence="9 10">
    <name type="scientific">Gandjariella thermophila</name>
    <dbReference type="NCBI Taxonomy" id="1931992"/>
    <lineage>
        <taxon>Bacteria</taxon>
        <taxon>Bacillati</taxon>
        <taxon>Actinomycetota</taxon>
        <taxon>Actinomycetes</taxon>
        <taxon>Pseudonocardiales</taxon>
        <taxon>Pseudonocardiaceae</taxon>
        <taxon>Gandjariella</taxon>
    </lineage>
</organism>
<comment type="subcellular location">
    <subcellularLocation>
        <location evidence="1">Cell envelope</location>
    </subcellularLocation>
</comment>
<evidence type="ECO:0000259" key="8">
    <source>
        <dbReference type="Pfam" id="PF04234"/>
    </source>
</evidence>
<dbReference type="Gene3D" id="2.60.40.1220">
    <property type="match status" value="1"/>
</dbReference>
<dbReference type="PANTHER" id="PTHR34820:SF4">
    <property type="entry name" value="INNER MEMBRANE PROTEIN YEBZ"/>
    <property type="match status" value="1"/>
</dbReference>
<name>A0A4D4J3P6_9PSEU</name>
<dbReference type="OrthoDB" id="5242236at2"/>
<protein>
    <submittedName>
        <fullName evidence="9">Copper resistance protein C</fullName>
    </submittedName>
</protein>
<keyword evidence="6" id="KW-1133">Transmembrane helix</keyword>
<sequence>MRRVLAVLLLAVTAVLGLATPAFAHNVLLGSDPADGAKLATGPAKVTLTFDQPVQFGFNTVTVTSTDGAHWEAGPATVAGNAVSAPVRPLGPAGEYTIGYRVLSADGHPVTGAVRFTLTTPGTGTPASVAPTGTAAPSAGGGGGTPVWPWIVGAVVLLAAGVVIALRLGRSEDGQR</sequence>
<dbReference type="InterPro" id="IPR007348">
    <property type="entry name" value="CopC_dom"/>
</dbReference>
<dbReference type="GO" id="GO:0042597">
    <property type="term" value="C:periplasmic space"/>
    <property type="evidence" value="ECO:0007669"/>
    <property type="project" value="InterPro"/>
</dbReference>
<feature type="signal peptide" evidence="7">
    <location>
        <begin position="1"/>
        <end position="24"/>
    </location>
</feature>
<evidence type="ECO:0000256" key="5">
    <source>
        <dbReference type="SAM" id="MobiDB-lite"/>
    </source>
</evidence>
<accession>A0A4D4J3P6</accession>
<evidence type="ECO:0000256" key="4">
    <source>
        <dbReference type="ARBA" id="ARBA00023008"/>
    </source>
</evidence>
<dbReference type="GO" id="GO:0005507">
    <property type="term" value="F:copper ion binding"/>
    <property type="evidence" value="ECO:0007669"/>
    <property type="project" value="InterPro"/>
</dbReference>
<dbReference type="GO" id="GO:0030313">
    <property type="term" value="C:cell envelope"/>
    <property type="evidence" value="ECO:0007669"/>
    <property type="project" value="UniProtKB-SubCell"/>
</dbReference>
<dbReference type="GO" id="GO:0006825">
    <property type="term" value="P:copper ion transport"/>
    <property type="evidence" value="ECO:0007669"/>
    <property type="project" value="InterPro"/>
</dbReference>
<keyword evidence="6" id="KW-0812">Transmembrane</keyword>
<evidence type="ECO:0000256" key="2">
    <source>
        <dbReference type="ARBA" id="ARBA00022723"/>
    </source>
</evidence>
<dbReference type="Pfam" id="PF04234">
    <property type="entry name" value="CopC"/>
    <property type="match status" value="1"/>
</dbReference>